<dbReference type="InterPro" id="IPR016047">
    <property type="entry name" value="M23ase_b-sheet_dom"/>
</dbReference>
<sequence length="376" mass="42707">MRWLVVFIMLIAPLHAAAQQASAEEQAKTEAQLEQIAAELKRREAAIGQRAEQLSLTERELKQLEQQMATVASELNRTQKQLNDAQGRINDLQSQAQALERQLSQQRKLLEKQLDTAYRVGEHDYLRLILQQQEPSKFERVLGYYGYFNRARLAEMDAITKTQQQLQQVRSDVLTQQEELERRKQQQRQQQGVLKAQQDEQKQLIKRLNREQSVDQKRIAELKQDQEALEQVLAAIRSALRDEPRLEGLSALKGKLSWPAAGKVQRVFGRARSGGVTWKGIVIDAVDGEPVRAIADGRVLYANWLRGYGLLIVLDHGDGYMSLYGHNQTILPAVGDIVRANETIALVGQSGGREEPAVYFEIRVKGDAVNPVQWCR</sequence>
<evidence type="ECO:0000256" key="1">
    <source>
        <dbReference type="SAM" id="Coils"/>
    </source>
</evidence>
<dbReference type="PANTHER" id="PTHR21666">
    <property type="entry name" value="PEPTIDASE-RELATED"/>
    <property type="match status" value="1"/>
</dbReference>
<evidence type="ECO:0000259" key="3">
    <source>
        <dbReference type="Pfam" id="PF01551"/>
    </source>
</evidence>
<feature type="signal peptide" evidence="2">
    <location>
        <begin position="1"/>
        <end position="23"/>
    </location>
</feature>
<feature type="coiled-coil region" evidence="1">
    <location>
        <begin position="23"/>
        <end position="116"/>
    </location>
</feature>
<evidence type="ECO:0000313" key="4">
    <source>
        <dbReference type="EMBL" id="CUA88278.1"/>
    </source>
</evidence>
<dbReference type="SUPFAM" id="SSF90257">
    <property type="entry name" value="Myosin rod fragments"/>
    <property type="match status" value="1"/>
</dbReference>
<dbReference type="InterPro" id="IPR050570">
    <property type="entry name" value="Cell_wall_metabolism_enzyme"/>
</dbReference>
<dbReference type="FunFam" id="2.70.70.10:FF:000003">
    <property type="entry name" value="Murein hydrolase activator EnvC"/>
    <property type="match status" value="1"/>
</dbReference>
<dbReference type="GO" id="GO:0004222">
    <property type="term" value="F:metalloendopeptidase activity"/>
    <property type="evidence" value="ECO:0007669"/>
    <property type="project" value="TreeGrafter"/>
</dbReference>
<protein>
    <submittedName>
        <fullName evidence="4">Septal ring factor EnvC, activator of murein hydrolases AmiA and AmiB</fullName>
    </submittedName>
</protein>
<keyword evidence="4" id="KW-0378">Hydrolase</keyword>
<reference evidence="5" key="1">
    <citation type="submission" date="2015-08" db="EMBL/GenBank/DDBJ databases">
        <authorList>
            <person name="Varghese N."/>
        </authorList>
    </citation>
    <scope>NUCLEOTIDE SEQUENCE [LARGE SCALE GENOMIC DNA]</scope>
    <source>
        <strain evidence="5">DSM 27808</strain>
    </source>
</reference>
<dbReference type="InterPro" id="IPR011055">
    <property type="entry name" value="Dup_hybrid_motif"/>
</dbReference>
<evidence type="ECO:0000256" key="2">
    <source>
        <dbReference type="SAM" id="SignalP"/>
    </source>
</evidence>
<name>A0A0K6HBR6_9GAMM</name>
<keyword evidence="5" id="KW-1185">Reference proteome</keyword>
<dbReference type="Gene3D" id="2.70.70.10">
    <property type="entry name" value="Glucose Permease (Domain IIA)"/>
    <property type="match status" value="1"/>
</dbReference>
<keyword evidence="2" id="KW-0732">Signal</keyword>
<dbReference type="Gene3D" id="6.10.250.3150">
    <property type="match status" value="1"/>
</dbReference>
<dbReference type="EMBL" id="CYHB01000008">
    <property type="protein sequence ID" value="CUA88278.1"/>
    <property type="molecule type" value="Genomic_DNA"/>
</dbReference>
<organism evidence="4 5">
    <name type="scientific">Pseudidiomarina woesei</name>
    <dbReference type="NCBI Taxonomy" id="1381080"/>
    <lineage>
        <taxon>Bacteria</taxon>
        <taxon>Pseudomonadati</taxon>
        <taxon>Pseudomonadota</taxon>
        <taxon>Gammaproteobacteria</taxon>
        <taxon>Alteromonadales</taxon>
        <taxon>Idiomarinaceae</taxon>
        <taxon>Pseudidiomarina</taxon>
    </lineage>
</organism>
<feature type="chain" id="PRO_5005504277" evidence="2">
    <location>
        <begin position="24"/>
        <end position="376"/>
    </location>
</feature>
<evidence type="ECO:0000313" key="5">
    <source>
        <dbReference type="Proteomes" id="UP000182598"/>
    </source>
</evidence>
<dbReference type="Pfam" id="PF01551">
    <property type="entry name" value="Peptidase_M23"/>
    <property type="match status" value="1"/>
</dbReference>
<keyword evidence="1" id="KW-0175">Coiled coil</keyword>
<accession>A0A0K6HBR6</accession>
<dbReference type="CDD" id="cd12797">
    <property type="entry name" value="M23_peptidase"/>
    <property type="match status" value="1"/>
</dbReference>
<dbReference type="PANTHER" id="PTHR21666:SF270">
    <property type="entry name" value="MUREIN HYDROLASE ACTIVATOR ENVC"/>
    <property type="match status" value="1"/>
</dbReference>
<gene>
    <name evidence="4" type="ORF">Ga0061064_2131</name>
</gene>
<feature type="coiled-coil region" evidence="1">
    <location>
        <begin position="159"/>
        <end position="239"/>
    </location>
</feature>
<proteinExistence type="predicted"/>
<dbReference type="Proteomes" id="UP000182598">
    <property type="component" value="Unassembled WGS sequence"/>
</dbReference>
<feature type="domain" description="M23ase beta-sheet core" evidence="3">
    <location>
        <begin position="278"/>
        <end position="371"/>
    </location>
</feature>
<dbReference type="SUPFAM" id="SSF51261">
    <property type="entry name" value="Duplicated hybrid motif"/>
    <property type="match status" value="1"/>
</dbReference>
<dbReference type="AlphaFoldDB" id="A0A0K6HBR6"/>